<dbReference type="InterPro" id="IPR003395">
    <property type="entry name" value="RecF/RecN/SMC_N"/>
</dbReference>
<evidence type="ECO:0000313" key="13">
    <source>
        <dbReference type="Proteomes" id="UP000183190"/>
    </source>
</evidence>
<dbReference type="FunFam" id="3.40.50.300:FF:000356">
    <property type="entry name" value="DNA repair protein RecN"/>
    <property type="match status" value="1"/>
</dbReference>
<evidence type="ECO:0000256" key="7">
    <source>
        <dbReference type="ARBA" id="ARBA00023204"/>
    </source>
</evidence>
<dbReference type="PIRSF" id="PIRSF003128">
    <property type="entry name" value="RecN"/>
    <property type="match status" value="1"/>
</dbReference>
<evidence type="ECO:0000256" key="1">
    <source>
        <dbReference type="ARBA" id="ARBA00003618"/>
    </source>
</evidence>
<accession>A0A1H6HWJ1</accession>
<organism evidence="12 13">
    <name type="scientific">Ruminococcus flavefaciens</name>
    <dbReference type="NCBI Taxonomy" id="1265"/>
    <lineage>
        <taxon>Bacteria</taxon>
        <taxon>Bacillati</taxon>
        <taxon>Bacillota</taxon>
        <taxon>Clostridia</taxon>
        <taxon>Eubacteriales</taxon>
        <taxon>Oscillospiraceae</taxon>
        <taxon>Ruminococcus</taxon>
    </lineage>
</organism>
<dbReference type="CDD" id="cd03241">
    <property type="entry name" value="ABC_RecN"/>
    <property type="match status" value="2"/>
</dbReference>
<evidence type="ECO:0000256" key="9">
    <source>
        <dbReference type="PIRNR" id="PIRNR003128"/>
    </source>
</evidence>
<dbReference type="AlphaFoldDB" id="A0A1H6HWJ1"/>
<evidence type="ECO:0000256" key="4">
    <source>
        <dbReference type="ARBA" id="ARBA00022741"/>
    </source>
</evidence>
<dbReference type="SUPFAM" id="SSF52540">
    <property type="entry name" value="P-loop containing nucleoside triphosphate hydrolases"/>
    <property type="match status" value="1"/>
</dbReference>
<dbReference type="EMBL" id="FNWV01000001">
    <property type="protein sequence ID" value="SEH38539.1"/>
    <property type="molecule type" value="Genomic_DNA"/>
</dbReference>
<evidence type="ECO:0000259" key="11">
    <source>
        <dbReference type="Pfam" id="PF02463"/>
    </source>
</evidence>
<evidence type="ECO:0000256" key="10">
    <source>
        <dbReference type="SAM" id="Coils"/>
    </source>
</evidence>
<dbReference type="PANTHER" id="PTHR11059:SF0">
    <property type="entry name" value="DNA REPAIR PROTEIN RECN"/>
    <property type="match status" value="1"/>
</dbReference>
<evidence type="ECO:0000256" key="6">
    <source>
        <dbReference type="ARBA" id="ARBA00022840"/>
    </source>
</evidence>
<evidence type="ECO:0000256" key="8">
    <source>
        <dbReference type="ARBA" id="ARBA00033408"/>
    </source>
</evidence>
<dbReference type="InterPro" id="IPR027417">
    <property type="entry name" value="P-loop_NTPase"/>
</dbReference>
<dbReference type="GO" id="GO:0006310">
    <property type="term" value="P:DNA recombination"/>
    <property type="evidence" value="ECO:0007669"/>
    <property type="project" value="InterPro"/>
</dbReference>
<feature type="domain" description="RecF/RecN/SMC N-terminal" evidence="11">
    <location>
        <begin position="1"/>
        <end position="501"/>
    </location>
</feature>
<proteinExistence type="inferred from homology"/>
<keyword evidence="10" id="KW-0175">Coiled coil</keyword>
<dbReference type="OrthoDB" id="9806954at2"/>
<keyword evidence="5 9" id="KW-0227">DNA damage</keyword>
<comment type="similarity">
    <text evidence="2 9">Belongs to the RecN family.</text>
</comment>
<reference evidence="12 13" key="1">
    <citation type="submission" date="2016-10" db="EMBL/GenBank/DDBJ databases">
        <authorList>
            <person name="de Groot N.N."/>
        </authorList>
    </citation>
    <scope>NUCLEOTIDE SEQUENCE [LARGE SCALE GENOMIC DNA]</scope>
    <source>
        <strain evidence="12 13">YAD2003</strain>
    </source>
</reference>
<dbReference type="InterPro" id="IPR004604">
    <property type="entry name" value="DNA_recomb/repair_RecN"/>
</dbReference>
<dbReference type="RefSeq" id="WP_074714086.1">
    <property type="nucleotide sequence ID" value="NZ_FNWV01000001.1"/>
</dbReference>
<dbReference type="GO" id="GO:0009432">
    <property type="term" value="P:SOS response"/>
    <property type="evidence" value="ECO:0007669"/>
    <property type="project" value="TreeGrafter"/>
</dbReference>
<evidence type="ECO:0000256" key="3">
    <source>
        <dbReference type="ARBA" id="ARBA00021315"/>
    </source>
</evidence>
<protein>
    <recommendedName>
        <fullName evidence="3 9">DNA repair protein RecN</fullName>
    </recommendedName>
    <alternativeName>
        <fullName evidence="8 9">Recombination protein N</fullName>
    </alternativeName>
</protein>
<gene>
    <name evidence="12" type="ORF">SAMN02910265_00245</name>
</gene>
<feature type="coiled-coil region" evidence="10">
    <location>
        <begin position="254"/>
        <end position="288"/>
    </location>
</feature>
<dbReference type="Gene3D" id="3.40.50.300">
    <property type="entry name" value="P-loop containing nucleotide triphosphate hydrolases"/>
    <property type="match status" value="2"/>
</dbReference>
<evidence type="ECO:0000256" key="2">
    <source>
        <dbReference type="ARBA" id="ARBA00009441"/>
    </source>
</evidence>
<dbReference type="PANTHER" id="PTHR11059">
    <property type="entry name" value="DNA REPAIR PROTEIN RECN"/>
    <property type="match status" value="1"/>
</dbReference>
<evidence type="ECO:0000313" key="12">
    <source>
        <dbReference type="EMBL" id="SEH38539.1"/>
    </source>
</evidence>
<evidence type="ECO:0000256" key="5">
    <source>
        <dbReference type="ARBA" id="ARBA00022763"/>
    </source>
</evidence>
<keyword evidence="7 9" id="KW-0234">DNA repair</keyword>
<name>A0A1H6HWJ1_RUMFL</name>
<keyword evidence="6" id="KW-0067">ATP-binding</keyword>
<comment type="function">
    <text evidence="1 9">May be involved in recombinational repair of damaged DNA.</text>
</comment>
<keyword evidence="4" id="KW-0547">Nucleotide-binding</keyword>
<dbReference type="Pfam" id="PF02463">
    <property type="entry name" value="SMC_N"/>
    <property type="match status" value="1"/>
</dbReference>
<dbReference type="GO" id="GO:0006281">
    <property type="term" value="P:DNA repair"/>
    <property type="evidence" value="ECO:0007669"/>
    <property type="project" value="UniProtKB-KW"/>
</dbReference>
<dbReference type="GO" id="GO:0043590">
    <property type="term" value="C:bacterial nucleoid"/>
    <property type="evidence" value="ECO:0007669"/>
    <property type="project" value="TreeGrafter"/>
</dbReference>
<dbReference type="Proteomes" id="UP000183190">
    <property type="component" value="Unassembled WGS sequence"/>
</dbReference>
<dbReference type="NCBIfam" id="TIGR00634">
    <property type="entry name" value="recN"/>
    <property type="match status" value="1"/>
</dbReference>
<dbReference type="GO" id="GO:0005524">
    <property type="term" value="F:ATP binding"/>
    <property type="evidence" value="ECO:0007669"/>
    <property type="project" value="UniProtKB-KW"/>
</dbReference>
<sequence length="553" mass="61407">MLKEIYIQNLAVIKEAVIPLDSRLNIFTGETGAGKSILINGINAVLGQRCTKDIVRTGCEKAVITALFTDLSNEVCEKLDELGISHDDEEITVTREISADGGSVSRINQRTAPAALLKEIGSMLINIHGQHDNQILLDSEKHLQILDDFGGDDTLLNEYRVTFRELQQTARKLGELKKLEQTRIERSRQLNEIIDDIGELELRDGEDDELEKEYETAKNSEKTIIAIKSAVNALTGEEAASDMIVSAETEIAGFTDANETLNSLYERLSAAEIELADIASELESLADKVELDGQRLEYLGTRLNSINKLKRKYATDCEGLVKLYDDACREIMQFESSDTEIKELISKREELLHKVTEQAKALYEYRETVAKRFTERVTAELEFLNMAGVIIAVRHEKGKLTVNGMDSVEFLISANKGEEPKPISKIASGGELSRIMLALKSVIADKDFIPTMIFDEIDTGVSGKAAQKIGIKLREIGKVRQVICVTHLSQIAVMADNHLLIEKQIVGDRTETHVMQLDMDGRVSEIARIMGGDDPSALMLDNARAEIQKASEL</sequence>